<evidence type="ECO:0000256" key="1">
    <source>
        <dbReference type="SAM" id="SignalP"/>
    </source>
</evidence>
<evidence type="ECO:0000313" key="2">
    <source>
        <dbReference type="EMBL" id="KNC87276.1"/>
    </source>
</evidence>
<accession>A0A0L0GEG3</accession>
<evidence type="ECO:0000313" key="3">
    <source>
        <dbReference type="Proteomes" id="UP000054560"/>
    </source>
</evidence>
<name>A0A0L0GEG3_9EUKA</name>
<keyword evidence="1" id="KW-0732">Signal</keyword>
<dbReference type="AlphaFoldDB" id="A0A0L0GEG3"/>
<reference evidence="2 3" key="1">
    <citation type="submission" date="2011-02" db="EMBL/GenBank/DDBJ databases">
        <title>The Genome Sequence of Sphaeroforma arctica JP610.</title>
        <authorList>
            <consortium name="The Broad Institute Genome Sequencing Platform"/>
            <person name="Russ C."/>
            <person name="Cuomo C."/>
            <person name="Young S.K."/>
            <person name="Zeng Q."/>
            <person name="Gargeya S."/>
            <person name="Alvarado L."/>
            <person name="Berlin A."/>
            <person name="Chapman S.B."/>
            <person name="Chen Z."/>
            <person name="Freedman E."/>
            <person name="Gellesch M."/>
            <person name="Goldberg J."/>
            <person name="Griggs A."/>
            <person name="Gujja S."/>
            <person name="Heilman E."/>
            <person name="Heiman D."/>
            <person name="Howarth C."/>
            <person name="Mehta T."/>
            <person name="Neiman D."/>
            <person name="Pearson M."/>
            <person name="Roberts A."/>
            <person name="Saif S."/>
            <person name="Shea T."/>
            <person name="Shenoy N."/>
            <person name="Sisk P."/>
            <person name="Stolte C."/>
            <person name="Sykes S."/>
            <person name="White J."/>
            <person name="Yandava C."/>
            <person name="Burger G."/>
            <person name="Gray M.W."/>
            <person name="Holland P.W.H."/>
            <person name="King N."/>
            <person name="Lang F.B.F."/>
            <person name="Roger A.J."/>
            <person name="Ruiz-Trillo I."/>
            <person name="Haas B."/>
            <person name="Nusbaum C."/>
            <person name="Birren B."/>
        </authorList>
    </citation>
    <scope>NUCLEOTIDE SEQUENCE [LARGE SCALE GENOMIC DNA]</scope>
    <source>
        <strain evidence="2 3">JP610</strain>
    </source>
</reference>
<protein>
    <submittedName>
        <fullName evidence="2">Uncharacterized protein</fullName>
    </submittedName>
</protein>
<gene>
    <name evidence="2" type="ORF">SARC_00604</name>
</gene>
<feature type="signal peptide" evidence="1">
    <location>
        <begin position="1"/>
        <end position="29"/>
    </location>
</feature>
<dbReference type="GeneID" id="25901108"/>
<feature type="chain" id="PRO_5005539232" evidence="1">
    <location>
        <begin position="30"/>
        <end position="293"/>
    </location>
</feature>
<proteinExistence type="predicted"/>
<organism evidence="2 3">
    <name type="scientific">Sphaeroforma arctica JP610</name>
    <dbReference type="NCBI Taxonomy" id="667725"/>
    <lineage>
        <taxon>Eukaryota</taxon>
        <taxon>Ichthyosporea</taxon>
        <taxon>Ichthyophonida</taxon>
        <taxon>Sphaeroforma</taxon>
    </lineage>
</organism>
<dbReference type="RefSeq" id="XP_014161178.1">
    <property type="nucleotide sequence ID" value="XM_014305703.1"/>
</dbReference>
<keyword evidence="3" id="KW-1185">Reference proteome</keyword>
<dbReference type="Proteomes" id="UP000054560">
    <property type="component" value="Unassembled WGS sequence"/>
</dbReference>
<sequence length="293" mass="32167">MLYHYINSIFTAATACLVVQSMLPSTAAAAPTIPPHARVTDDVQPSVIYEPFVFPMIPYAPDTDTMVLNIGLVAHTSNATVYMVFSLVESVAKSDPEAMVYEIDAGDVDQMARTIPIAPAAAAEPQETRYLEVRIDPRMYETVVNNVNNIYIDDNTIAGDIVIDTSIDVTNGGGNTVNNNGGGNTVNSNNGGDQSTPTMVVKECRTTHPDDTLNQCLDIVNNKAIMVTKKPDCWMIDKTALNNKWIMKEQVFIQSVANDHIVVNYSSADVVVLMIAGKFIEYEDQKWYFVDCI</sequence>
<dbReference type="EMBL" id="KQ241616">
    <property type="protein sequence ID" value="KNC87276.1"/>
    <property type="molecule type" value="Genomic_DNA"/>
</dbReference>